<dbReference type="RefSeq" id="WP_363800538.1">
    <property type="nucleotide sequence ID" value="NZ_CP159925.1"/>
</dbReference>
<dbReference type="InterPro" id="IPR036412">
    <property type="entry name" value="HAD-like_sf"/>
</dbReference>
<gene>
    <name evidence="1" type="ORF">ABU614_10515</name>
</gene>
<reference evidence="1" key="1">
    <citation type="submission" date="2024-06" db="EMBL/GenBank/DDBJ databases">
        <authorList>
            <person name="Li S."/>
        </authorList>
    </citation>
    <scope>NUCLEOTIDE SEQUENCE</scope>
    <source>
        <strain evidence="1">SR10</strain>
    </source>
</reference>
<dbReference type="SFLD" id="SFLDS00003">
    <property type="entry name" value="Haloacid_Dehalogenase"/>
    <property type="match status" value="1"/>
</dbReference>
<protein>
    <submittedName>
        <fullName evidence="1">HAD-IA family hydrolase</fullName>
    </submittedName>
</protein>
<keyword evidence="1" id="KW-0378">Hydrolase</keyword>
<dbReference type="InterPro" id="IPR006439">
    <property type="entry name" value="HAD-SF_hydro_IA"/>
</dbReference>
<dbReference type="AlphaFoldDB" id="A0AAU8MXY0"/>
<dbReference type="PANTHER" id="PTHR43611">
    <property type="entry name" value="ALPHA-D-GLUCOSE 1-PHOSPHATE PHOSPHATASE"/>
    <property type="match status" value="1"/>
</dbReference>
<evidence type="ECO:0000313" key="1">
    <source>
        <dbReference type="EMBL" id="XCO77187.1"/>
    </source>
</evidence>
<name>A0AAU8MXY0_9GAMM</name>
<dbReference type="Gene3D" id="3.40.50.1000">
    <property type="entry name" value="HAD superfamily/HAD-like"/>
    <property type="match status" value="1"/>
</dbReference>
<organism evidence="1">
    <name type="scientific">Lysobacter firmicutimachus</name>
    <dbReference type="NCBI Taxonomy" id="1792846"/>
    <lineage>
        <taxon>Bacteria</taxon>
        <taxon>Pseudomonadati</taxon>
        <taxon>Pseudomonadota</taxon>
        <taxon>Gammaproteobacteria</taxon>
        <taxon>Lysobacterales</taxon>
        <taxon>Lysobacteraceae</taxon>
        <taxon>Lysobacter</taxon>
    </lineage>
</organism>
<dbReference type="Pfam" id="PF00702">
    <property type="entry name" value="Hydrolase"/>
    <property type="match status" value="1"/>
</dbReference>
<proteinExistence type="predicted"/>
<accession>A0AAU8MXY0</accession>
<dbReference type="EMBL" id="CP159925">
    <property type="protein sequence ID" value="XCO77187.1"/>
    <property type="molecule type" value="Genomic_DNA"/>
</dbReference>
<dbReference type="SUPFAM" id="SSF56784">
    <property type="entry name" value="HAD-like"/>
    <property type="match status" value="1"/>
</dbReference>
<dbReference type="PANTHER" id="PTHR43611:SF3">
    <property type="entry name" value="FLAVIN MONONUCLEOTIDE HYDROLASE 1, CHLOROPLATIC"/>
    <property type="match status" value="1"/>
</dbReference>
<dbReference type="GO" id="GO:0016787">
    <property type="term" value="F:hydrolase activity"/>
    <property type="evidence" value="ECO:0007669"/>
    <property type="project" value="UniProtKB-KW"/>
</dbReference>
<dbReference type="InterPro" id="IPR023214">
    <property type="entry name" value="HAD_sf"/>
</dbReference>
<dbReference type="SFLD" id="SFLDG01129">
    <property type="entry name" value="C1.5:_HAD__Beta-PGM__Phosphata"/>
    <property type="match status" value="1"/>
</dbReference>
<dbReference type="NCBIfam" id="TIGR01509">
    <property type="entry name" value="HAD-SF-IA-v3"/>
    <property type="match status" value="1"/>
</dbReference>
<sequence length="230" mass="25463">MKRFDALLIDFDGVLRRWPDDDHLLEAAHGLPPGSLRRTAFAPELRDEALLGRISDEQWRERIAHDLQRAYPHSAAEQAVMRWSAAVGELDSEVLALLDACRPELRRVLVSNATSRLPRDLQALGLAQRFHAVVNSSELGHAKPDSYCLRAALAYAGVEAGHALFVDDDAANVAAAVALGAHGHHYREPAGLRQWLEEAGALCLDAQTPIWRTGERSASNDDDERSQRQR</sequence>